<dbReference type="EMBL" id="FUXX01000031">
    <property type="protein sequence ID" value="SKA65829.1"/>
    <property type="molecule type" value="Genomic_DNA"/>
</dbReference>
<organism evidence="2 3">
    <name type="scientific">Succinivibrio dextrinosolvens DSM 3072</name>
    <dbReference type="NCBI Taxonomy" id="1123324"/>
    <lineage>
        <taxon>Bacteria</taxon>
        <taxon>Pseudomonadati</taxon>
        <taxon>Pseudomonadota</taxon>
        <taxon>Gammaproteobacteria</taxon>
        <taxon>Aeromonadales</taxon>
        <taxon>Succinivibrionaceae</taxon>
        <taxon>Succinivibrio</taxon>
    </lineage>
</organism>
<keyword evidence="1" id="KW-1133">Transmembrane helix</keyword>
<dbReference type="STRING" id="83771.SAMN02910357_00270"/>
<keyword evidence="1" id="KW-0472">Membrane</keyword>
<feature type="transmembrane region" description="Helical" evidence="1">
    <location>
        <begin position="65"/>
        <end position="83"/>
    </location>
</feature>
<dbReference type="RefSeq" id="WP_031492647.1">
    <property type="nucleotide sequence ID" value="NZ_FUXX01000031.1"/>
</dbReference>
<evidence type="ECO:0000313" key="2">
    <source>
        <dbReference type="EMBL" id="SKA65829.1"/>
    </source>
</evidence>
<accession>A0A1T4VLM2</accession>
<evidence type="ECO:0000313" key="3">
    <source>
        <dbReference type="Proteomes" id="UP000242432"/>
    </source>
</evidence>
<dbReference type="AlphaFoldDB" id="A0A1T4VLM2"/>
<dbReference type="Proteomes" id="UP000242432">
    <property type="component" value="Unassembled WGS sequence"/>
</dbReference>
<proteinExistence type="predicted"/>
<feature type="transmembrane region" description="Helical" evidence="1">
    <location>
        <begin position="38"/>
        <end position="59"/>
    </location>
</feature>
<keyword evidence="3" id="KW-1185">Reference proteome</keyword>
<evidence type="ECO:0000256" key="1">
    <source>
        <dbReference type="SAM" id="Phobius"/>
    </source>
</evidence>
<sequence length="215" mass="24944">MKNLPPNVYLQSYLQRAGVRFDVNVVDTIVKKGFGLSFYLFWILFAVLVYCYSSGNIAIFHDHFYTLSILVAFYQLLYIYRVIRFNRIRRKLRMDSAPIIVEAYAIVLFDVKSGPSGKLMKPRSSAVLYKECGSLKPRFFTGAVKRGIKHHYYKDQIARVFIDRKNAAIYTVDDDKFYEMASGRINKNKRYAIGELSTKLDKVSITSQKRKSDIV</sequence>
<reference evidence="3" key="1">
    <citation type="submission" date="2017-02" db="EMBL/GenBank/DDBJ databases">
        <authorList>
            <person name="Varghese N."/>
            <person name="Submissions S."/>
        </authorList>
    </citation>
    <scope>NUCLEOTIDE SEQUENCE [LARGE SCALE GENOMIC DNA]</scope>
    <source>
        <strain evidence="3">DSM 3072</strain>
    </source>
</reference>
<name>A0A1T4VLM2_9GAMM</name>
<keyword evidence="1" id="KW-0812">Transmembrane</keyword>
<protein>
    <submittedName>
        <fullName evidence="2">Uncharacterized protein</fullName>
    </submittedName>
</protein>
<gene>
    <name evidence="2" type="ORF">SAMN02745213_01704</name>
</gene>